<name>A0A5U5WQT4_SALER</name>
<gene>
    <name evidence="2" type="ORF">BRR23_17760</name>
</gene>
<protein>
    <submittedName>
        <fullName evidence="2">Arc family DNA-binding protein</fullName>
    </submittedName>
</protein>
<dbReference type="InterPro" id="IPR005569">
    <property type="entry name" value="Arc_DNA-bd_dom"/>
</dbReference>
<dbReference type="InterPro" id="IPR013321">
    <property type="entry name" value="Arc_rbn_hlx_hlx"/>
</dbReference>
<reference evidence="2" key="1">
    <citation type="submission" date="2018-07" db="EMBL/GenBank/DDBJ databases">
        <authorList>
            <consortium name="GenomeTrakr network: Whole genome sequencing for foodborne pathogen traceback"/>
        </authorList>
    </citation>
    <scope>NUCLEOTIDE SEQUENCE</scope>
    <source>
        <strain evidence="2">CFSAN056849</strain>
    </source>
</reference>
<evidence type="ECO:0000313" key="2">
    <source>
        <dbReference type="EMBL" id="EBQ7317248.1"/>
    </source>
</evidence>
<feature type="domain" description="Arc-like DNA binding" evidence="1">
    <location>
        <begin position="2"/>
        <end position="44"/>
    </location>
</feature>
<dbReference type="SUPFAM" id="SSF47598">
    <property type="entry name" value="Ribbon-helix-helix"/>
    <property type="match status" value="1"/>
</dbReference>
<dbReference type="AlphaFoldDB" id="A0A5U5WQT4"/>
<dbReference type="GO" id="GO:0006355">
    <property type="term" value="P:regulation of DNA-templated transcription"/>
    <property type="evidence" value="ECO:0007669"/>
    <property type="project" value="InterPro"/>
</dbReference>
<sequence length="114" mass="13665">MSREDAQMKIRLPAELKEQLEKAAQENKRSMNAEVLHRLKESFNVLVHITYKDSDKDLSDSNIWKRFLETSDQCDEDTKVFVKLFEEKYKLDKENERLYHLLINHLSHKKNESN</sequence>
<accession>A0A5U5WQT4</accession>
<dbReference type="RefSeq" id="WP_366539492.1">
    <property type="nucleotide sequence ID" value="NZ_MYKR01000100.1"/>
</dbReference>
<dbReference type="GO" id="GO:0043565">
    <property type="term" value="F:sequence-specific DNA binding"/>
    <property type="evidence" value="ECO:0007669"/>
    <property type="project" value="UniProtKB-ARBA"/>
</dbReference>
<evidence type="ECO:0000259" key="1">
    <source>
        <dbReference type="Pfam" id="PF03869"/>
    </source>
</evidence>
<dbReference type="Pfam" id="PF03869">
    <property type="entry name" value="Arc"/>
    <property type="match status" value="1"/>
</dbReference>
<comment type="caution">
    <text evidence="2">The sequence shown here is derived from an EMBL/GenBank/DDBJ whole genome shotgun (WGS) entry which is preliminary data.</text>
</comment>
<dbReference type="Gene3D" id="1.10.1220.10">
    <property type="entry name" value="Met repressor-like"/>
    <property type="match status" value="1"/>
</dbReference>
<dbReference type="EMBL" id="AAGPYS010000029">
    <property type="protein sequence ID" value="EBQ7317248.1"/>
    <property type="molecule type" value="Genomic_DNA"/>
</dbReference>
<keyword evidence="2" id="KW-0238">DNA-binding</keyword>
<dbReference type="InterPro" id="IPR010985">
    <property type="entry name" value="Ribbon_hlx_hlx"/>
</dbReference>
<proteinExistence type="predicted"/>
<organism evidence="2">
    <name type="scientific">Salmonella enterica</name>
    <name type="common">Salmonella choleraesuis</name>
    <dbReference type="NCBI Taxonomy" id="28901"/>
    <lineage>
        <taxon>Bacteria</taxon>
        <taxon>Pseudomonadati</taxon>
        <taxon>Pseudomonadota</taxon>
        <taxon>Gammaproteobacteria</taxon>
        <taxon>Enterobacterales</taxon>
        <taxon>Enterobacteriaceae</taxon>
        <taxon>Salmonella</taxon>
    </lineage>
</organism>